<dbReference type="EMBL" id="BAAAHC010000003">
    <property type="protein sequence ID" value="GAA0505916.1"/>
    <property type="molecule type" value="Genomic_DNA"/>
</dbReference>
<feature type="chain" id="PRO_5047043202" evidence="1">
    <location>
        <begin position="23"/>
        <end position="85"/>
    </location>
</feature>
<protein>
    <submittedName>
        <fullName evidence="2">Uncharacterized protein</fullName>
    </submittedName>
</protein>
<name>A0ABN1BUG4_9PSEU</name>
<evidence type="ECO:0000313" key="3">
    <source>
        <dbReference type="Proteomes" id="UP001500220"/>
    </source>
</evidence>
<dbReference type="PROSITE" id="PS51257">
    <property type="entry name" value="PROKAR_LIPOPROTEIN"/>
    <property type="match status" value="1"/>
</dbReference>
<evidence type="ECO:0000313" key="2">
    <source>
        <dbReference type="EMBL" id="GAA0505916.1"/>
    </source>
</evidence>
<sequence>MRIKKFQTTAAFAGLAVGAVLLTGCGPGTESTTIPAPQAPTTQLQGIAPGQKAILAYGAISVDSQRFTPPVKALKQPSPQGVVAW</sequence>
<gene>
    <name evidence="2" type="ORF">GCM10009545_04920</name>
</gene>
<evidence type="ECO:0000256" key="1">
    <source>
        <dbReference type="SAM" id="SignalP"/>
    </source>
</evidence>
<feature type="signal peptide" evidence="1">
    <location>
        <begin position="1"/>
        <end position="22"/>
    </location>
</feature>
<keyword evidence="1" id="KW-0732">Signal</keyword>
<reference evidence="2 3" key="1">
    <citation type="journal article" date="2019" name="Int. J. Syst. Evol. Microbiol.">
        <title>The Global Catalogue of Microorganisms (GCM) 10K type strain sequencing project: providing services to taxonomists for standard genome sequencing and annotation.</title>
        <authorList>
            <consortium name="The Broad Institute Genomics Platform"/>
            <consortium name="The Broad Institute Genome Sequencing Center for Infectious Disease"/>
            <person name="Wu L."/>
            <person name="Ma J."/>
        </authorList>
    </citation>
    <scope>NUCLEOTIDE SEQUENCE [LARGE SCALE GENOMIC DNA]</scope>
    <source>
        <strain evidence="2 3">JCM 10664</strain>
    </source>
</reference>
<organism evidence="2 3">
    <name type="scientific">Saccharopolyspora thermophila</name>
    <dbReference type="NCBI Taxonomy" id="89367"/>
    <lineage>
        <taxon>Bacteria</taxon>
        <taxon>Bacillati</taxon>
        <taxon>Actinomycetota</taxon>
        <taxon>Actinomycetes</taxon>
        <taxon>Pseudonocardiales</taxon>
        <taxon>Pseudonocardiaceae</taxon>
        <taxon>Saccharopolyspora</taxon>
    </lineage>
</organism>
<comment type="caution">
    <text evidence="2">The sequence shown here is derived from an EMBL/GenBank/DDBJ whole genome shotgun (WGS) entry which is preliminary data.</text>
</comment>
<dbReference type="RefSeq" id="WP_346071981.1">
    <property type="nucleotide sequence ID" value="NZ_BAAAHC010000003.1"/>
</dbReference>
<dbReference type="Proteomes" id="UP001500220">
    <property type="component" value="Unassembled WGS sequence"/>
</dbReference>
<keyword evidence="3" id="KW-1185">Reference proteome</keyword>
<proteinExistence type="predicted"/>
<accession>A0ABN1BUG4</accession>